<dbReference type="Gene3D" id="3.30.470.20">
    <property type="entry name" value="ATP-grasp fold, B domain"/>
    <property type="match status" value="1"/>
</dbReference>
<gene>
    <name evidence="3" type="ORF">SAMN05216219_1692</name>
</gene>
<dbReference type="Gene3D" id="3.50.30.10">
    <property type="entry name" value="Phosphohistidine domain"/>
    <property type="match status" value="1"/>
</dbReference>
<dbReference type="PANTHER" id="PTHR43615:SF1">
    <property type="entry name" value="PPDK_N DOMAIN-CONTAINING PROTEIN"/>
    <property type="match status" value="1"/>
</dbReference>
<dbReference type="RefSeq" id="WP_090710513.1">
    <property type="nucleotide sequence ID" value="NZ_FOVM01000004.1"/>
</dbReference>
<organism evidence="3 4">
    <name type="scientific">Mycetocola miduiensis</name>
    <dbReference type="NCBI Taxonomy" id="995034"/>
    <lineage>
        <taxon>Bacteria</taxon>
        <taxon>Bacillati</taxon>
        <taxon>Actinomycetota</taxon>
        <taxon>Actinomycetes</taxon>
        <taxon>Micrococcales</taxon>
        <taxon>Microbacteriaceae</taxon>
        <taxon>Mycetocola</taxon>
    </lineage>
</organism>
<name>A0A1I5B2N2_9MICO</name>
<evidence type="ECO:0000313" key="3">
    <source>
        <dbReference type="EMBL" id="SFN68976.1"/>
    </source>
</evidence>
<dbReference type="InterPro" id="IPR051549">
    <property type="entry name" value="PEP_Utilizing_Enz"/>
</dbReference>
<evidence type="ECO:0000259" key="2">
    <source>
        <dbReference type="Pfam" id="PF01326"/>
    </source>
</evidence>
<evidence type="ECO:0000259" key="1">
    <source>
        <dbReference type="Pfam" id="PF00391"/>
    </source>
</evidence>
<dbReference type="Pfam" id="PF00391">
    <property type="entry name" value="PEP-utilizers"/>
    <property type="match status" value="1"/>
</dbReference>
<dbReference type="InterPro" id="IPR002192">
    <property type="entry name" value="PPDK_AMP/ATP-bd"/>
</dbReference>
<dbReference type="Gene3D" id="3.30.1490.20">
    <property type="entry name" value="ATP-grasp fold, A domain"/>
    <property type="match status" value="1"/>
</dbReference>
<dbReference type="STRING" id="995034.SAMN05216219_1692"/>
<dbReference type="Pfam" id="PF01326">
    <property type="entry name" value="PPDK_N"/>
    <property type="match status" value="1"/>
</dbReference>
<accession>A0A1I5B2N2</accession>
<dbReference type="SUPFAM" id="SSF52009">
    <property type="entry name" value="Phosphohistidine domain"/>
    <property type="match status" value="1"/>
</dbReference>
<dbReference type="EMBL" id="FOVM01000004">
    <property type="protein sequence ID" value="SFN68976.1"/>
    <property type="molecule type" value="Genomic_DNA"/>
</dbReference>
<keyword evidence="4" id="KW-1185">Reference proteome</keyword>
<evidence type="ECO:0000313" key="4">
    <source>
        <dbReference type="Proteomes" id="UP000198867"/>
    </source>
</evidence>
<dbReference type="Proteomes" id="UP000198867">
    <property type="component" value="Unassembled WGS sequence"/>
</dbReference>
<protein>
    <submittedName>
        <fullName evidence="3">Pyruvate, water dikinase</fullName>
    </submittedName>
</protein>
<keyword evidence="3" id="KW-0670">Pyruvate</keyword>
<dbReference type="InterPro" id="IPR013815">
    <property type="entry name" value="ATP_grasp_subdomain_1"/>
</dbReference>
<dbReference type="GO" id="GO:0005524">
    <property type="term" value="F:ATP binding"/>
    <property type="evidence" value="ECO:0007669"/>
    <property type="project" value="InterPro"/>
</dbReference>
<reference evidence="4" key="1">
    <citation type="submission" date="2016-10" db="EMBL/GenBank/DDBJ databases">
        <authorList>
            <person name="Varghese N."/>
            <person name="Submissions S."/>
        </authorList>
    </citation>
    <scope>NUCLEOTIDE SEQUENCE [LARGE SCALE GENOMIC DNA]</scope>
    <source>
        <strain evidence="4">CGMCC 1.11101</strain>
    </source>
</reference>
<sequence length="826" mass="87919">MKARPLIVPLADVGRGDVARAGGKGANLGELVRAGFPVPPGFVITTDAYALVAGALDIAGWYSAGDAASIRAALASVPIPSDLRSQIVSAYEHLGRGQVAVRSSATAEDLPGAAFAGQQDTYLGVDGDEAVVDAVRRCWASLWTDRAIAYRRRLGIGPAEVRIAVVVQSLIDADAAGVMFTADPVTGDRSRTVVDASAGLGESVVSGLVTPDHFIVSEHGEILSWTAGLREVVIRPSDGGVRRETGMATAKPILDPAQVTALAQLGAEVQAHFGRPQDIEWVLAGGILSIVQARPMTALPPPPIRLNPIQKRAATVLLDYLSVRPYPLDITTWWRFGPAGLMLTIAKGLGIRIDEAGLLPEVDGVVTRFVPPSPRPTPRTLTAPIRIVWRARRFDPARWRADPRYAQFDTAVRMLRAAQPERMRWGSLLRVPRSVAAAITPITGLRADYLPGSALAIGRLLLLLSVLGKRRLLGDLLIGARTRTTDGNDALVRLAAQVKEGPALQAVFAANDAADIEGKLATVEGADRFRADFAGFLDEFGHRETVSPVLASSPTWSERPDVPLGLIALLASTDDPDRESPGGDAERELLRHPLLAGAIRRRGVQRMLARAREGIRFREDSHFEFMRLLPPLRTALLEMGRRLAEAGLLGTPEDVFHLRLEELETIADPRRIPAGQAARLRSAVRVRAARREELASVKLLDYSQIYPSPTGDVLVSGNAASQGVATGRVRVIVDASEFGTLHSGEILVCPYTNPSWTPLFSRAAAVVVDSGGVGSHAAIVAREYGLPAVMGTGAATSVLATGQLVTVDGNTGRVTAAGDSEGGRRG</sequence>
<dbReference type="GO" id="GO:0016301">
    <property type="term" value="F:kinase activity"/>
    <property type="evidence" value="ECO:0007669"/>
    <property type="project" value="UniProtKB-KW"/>
</dbReference>
<dbReference type="AlphaFoldDB" id="A0A1I5B2N2"/>
<dbReference type="InterPro" id="IPR036637">
    <property type="entry name" value="Phosphohistidine_dom_sf"/>
</dbReference>
<keyword evidence="3" id="KW-0808">Transferase</keyword>
<dbReference type="SUPFAM" id="SSF56059">
    <property type="entry name" value="Glutathione synthetase ATP-binding domain-like"/>
    <property type="match status" value="1"/>
</dbReference>
<dbReference type="PANTHER" id="PTHR43615">
    <property type="entry name" value="PHOSPHOENOLPYRUVATE SYNTHASE-RELATED"/>
    <property type="match status" value="1"/>
</dbReference>
<proteinExistence type="predicted"/>
<dbReference type="OrthoDB" id="9765468at2"/>
<feature type="domain" description="Pyruvate phosphate dikinase AMP/ATP-binding" evidence="2">
    <location>
        <begin position="20"/>
        <end position="298"/>
    </location>
</feature>
<dbReference type="InterPro" id="IPR008279">
    <property type="entry name" value="PEP-util_enz_mobile_dom"/>
</dbReference>
<feature type="domain" description="PEP-utilising enzyme mobile" evidence="1">
    <location>
        <begin position="742"/>
        <end position="812"/>
    </location>
</feature>
<keyword evidence="3" id="KW-0418">Kinase</keyword>